<accession>A0AAE7E5K3</accession>
<keyword evidence="3 6" id="KW-0812">Transmembrane</keyword>
<feature type="transmembrane region" description="Helical" evidence="6">
    <location>
        <begin position="267"/>
        <end position="293"/>
    </location>
</feature>
<feature type="transmembrane region" description="Helical" evidence="6">
    <location>
        <begin position="313"/>
        <end position="346"/>
    </location>
</feature>
<dbReference type="KEGG" id="avp:AVENP_2375"/>
<sequence>MKKDYFLRWIGFGVFALIIWLFFPFLKSFFVASLMVIATFPLFQLIETKIKQYEKLKTFAPVISAGTITLIVSLIVFMPISIFLFNLFSHPTDSITIILSFVDKIDNLSQHIPSYLEWIRTPLDTIIPMIVTRKEEITAFLAGWLGNGLKDFMLMLGDMMMIVIFFFFLTLYSRKLILFFMPIIPLSRPLKRDFFNEMTIMVSVVFYTLVGVMIAQGLAFGIFIAFFDGYNALLLGFIVGIMSIIPVLGTGIVWIPIAINEYLQGNIFNALIISIYSYAMMSFFIDNVVKLLILNFINKKLSKNKHRINEFIIFFAIVGGLATFGFWGFILGPAIIALAITTLMTFRKTNQLSLRHEKTHLDKN</sequence>
<evidence type="ECO:0000313" key="8">
    <source>
        <dbReference type="Proteomes" id="UP000503482"/>
    </source>
</evidence>
<feature type="transmembrane region" description="Helical" evidence="6">
    <location>
        <begin position="152"/>
        <end position="173"/>
    </location>
</feature>
<protein>
    <submittedName>
        <fullName evidence="7">PurR-regulated permease PerM</fullName>
    </submittedName>
</protein>
<dbReference type="EMBL" id="CP053840">
    <property type="protein sequence ID" value="QKF67901.1"/>
    <property type="molecule type" value="Genomic_DNA"/>
</dbReference>
<dbReference type="GO" id="GO:0016020">
    <property type="term" value="C:membrane"/>
    <property type="evidence" value="ECO:0007669"/>
    <property type="project" value="UniProtKB-SubCell"/>
</dbReference>
<feature type="transmembrane region" description="Helical" evidence="6">
    <location>
        <begin position="5"/>
        <end position="23"/>
    </location>
</feature>
<organism evidence="7 8">
    <name type="scientific">Arcobacter venerupis</name>
    <dbReference type="NCBI Taxonomy" id="1054033"/>
    <lineage>
        <taxon>Bacteria</taxon>
        <taxon>Pseudomonadati</taxon>
        <taxon>Campylobacterota</taxon>
        <taxon>Epsilonproteobacteria</taxon>
        <taxon>Campylobacterales</taxon>
        <taxon>Arcobacteraceae</taxon>
        <taxon>Arcobacter</taxon>
    </lineage>
</organism>
<gene>
    <name evidence="7" type="ORF">AVENP_2375</name>
</gene>
<dbReference type="AlphaFoldDB" id="A0AAE7E5K3"/>
<reference evidence="7 8" key="1">
    <citation type="submission" date="2020-05" db="EMBL/GenBank/DDBJ databases">
        <title>Complete genome sequencing of Campylobacter and Arcobacter type strains.</title>
        <authorList>
            <person name="Miller W.G."/>
            <person name="Yee E."/>
        </authorList>
    </citation>
    <scope>NUCLEOTIDE SEQUENCE [LARGE SCALE GENOMIC DNA]</scope>
    <source>
        <strain evidence="7 8">LMG 26156</strain>
    </source>
</reference>
<feature type="transmembrane region" description="Helical" evidence="6">
    <location>
        <begin position="58"/>
        <end position="85"/>
    </location>
</feature>
<evidence type="ECO:0000256" key="2">
    <source>
        <dbReference type="ARBA" id="ARBA00009773"/>
    </source>
</evidence>
<evidence type="ECO:0000256" key="6">
    <source>
        <dbReference type="SAM" id="Phobius"/>
    </source>
</evidence>
<feature type="transmembrane region" description="Helical" evidence="6">
    <location>
        <begin position="194"/>
        <end position="227"/>
    </location>
</feature>
<name>A0AAE7E5K3_9BACT</name>
<evidence type="ECO:0000313" key="7">
    <source>
        <dbReference type="EMBL" id="QKF67901.1"/>
    </source>
</evidence>
<comment type="subcellular location">
    <subcellularLocation>
        <location evidence="1">Membrane</location>
        <topology evidence="1">Multi-pass membrane protein</topology>
    </subcellularLocation>
</comment>
<evidence type="ECO:0000256" key="3">
    <source>
        <dbReference type="ARBA" id="ARBA00022692"/>
    </source>
</evidence>
<keyword evidence="4 6" id="KW-1133">Transmembrane helix</keyword>
<proteinExistence type="inferred from homology"/>
<dbReference type="PANTHER" id="PTHR21716">
    <property type="entry name" value="TRANSMEMBRANE PROTEIN"/>
    <property type="match status" value="1"/>
</dbReference>
<dbReference type="PANTHER" id="PTHR21716:SF4">
    <property type="entry name" value="TRANSMEMBRANE PROTEIN 245"/>
    <property type="match status" value="1"/>
</dbReference>
<feature type="transmembrane region" description="Helical" evidence="6">
    <location>
        <begin position="233"/>
        <end position="255"/>
    </location>
</feature>
<dbReference type="Proteomes" id="UP000503482">
    <property type="component" value="Chromosome"/>
</dbReference>
<dbReference type="Pfam" id="PF01594">
    <property type="entry name" value="AI-2E_transport"/>
    <property type="match status" value="1"/>
</dbReference>
<dbReference type="InterPro" id="IPR002549">
    <property type="entry name" value="AI-2E-like"/>
</dbReference>
<comment type="similarity">
    <text evidence="2">Belongs to the autoinducer-2 exporter (AI-2E) (TC 2.A.86) family.</text>
</comment>
<evidence type="ECO:0000256" key="1">
    <source>
        <dbReference type="ARBA" id="ARBA00004141"/>
    </source>
</evidence>
<keyword evidence="5 6" id="KW-0472">Membrane</keyword>
<feature type="transmembrane region" description="Helical" evidence="6">
    <location>
        <begin position="29"/>
        <end position="46"/>
    </location>
</feature>
<evidence type="ECO:0000256" key="5">
    <source>
        <dbReference type="ARBA" id="ARBA00023136"/>
    </source>
</evidence>
<keyword evidence="8" id="KW-1185">Reference proteome</keyword>
<evidence type="ECO:0000256" key="4">
    <source>
        <dbReference type="ARBA" id="ARBA00022989"/>
    </source>
</evidence>
<dbReference type="RefSeq" id="WP_128359116.1">
    <property type="nucleotide sequence ID" value="NZ_CP053840.1"/>
</dbReference>